<proteinExistence type="predicted"/>
<feature type="transmembrane region" description="Helical" evidence="6">
    <location>
        <begin position="112"/>
        <end position="133"/>
    </location>
</feature>
<evidence type="ECO:0000256" key="1">
    <source>
        <dbReference type="ARBA" id="ARBA00004651"/>
    </source>
</evidence>
<evidence type="ECO:0000256" key="2">
    <source>
        <dbReference type="ARBA" id="ARBA00022448"/>
    </source>
</evidence>
<evidence type="ECO:0000256" key="4">
    <source>
        <dbReference type="ARBA" id="ARBA00022989"/>
    </source>
</evidence>
<dbReference type="InterPro" id="IPR036259">
    <property type="entry name" value="MFS_trans_sf"/>
</dbReference>
<dbReference type="EMBL" id="JBHUNE010000002">
    <property type="protein sequence ID" value="MFD2757209.1"/>
    <property type="molecule type" value="Genomic_DNA"/>
</dbReference>
<feature type="transmembrane region" description="Helical" evidence="6">
    <location>
        <begin position="59"/>
        <end position="76"/>
    </location>
</feature>
<protein>
    <submittedName>
        <fullName evidence="8">MFS transporter</fullName>
    </submittedName>
</protein>
<dbReference type="SUPFAM" id="SSF103473">
    <property type="entry name" value="MFS general substrate transporter"/>
    <property type="match status" value="1"/>
</dbReference>
<feature type="transmembrane region" description="Helical" evidence="6">
    <location>
        <begin position="179"/>
        <end position="198"/>
    </location>
</feature>
<feature type="transmembrane region" description="Helical" evidence="6">
    <location>
        <begin position="381"/>
        <end position="402"/>
    </location>
</feature>
<evidence type="ECO:0000256" key="3">
    <source>
        <dbReference type="ARBA" id="ARBA00022692"/>
    </source>
</evidence>
<feature type="domain" description="Major facilitator superfamily (MFS) profile" evidence="7">
    <location>
        <begin position="21"/>
        <end position="480"/>
    </location>
</feature>
<dbReference type="InterPro" id="IPR011701">
    <property type="entry name" value="MFS"/>
</dbReference>
<feature type="transmembrane region" description="Helical" evidence="6">
    <location>
        <begin position="455"/>
        <end position="475"/>
    </location>
</feature>
<keyword evidence="2" id="KW-0813">Transport</keyword>
<feature type="transmembrane region" description="Helical" evidence="6">
    <location>
        <begin position="319"/>
        <end position="338"/>
    </location>
</feature>
<keyword evidence="5 6" id="KW-0472">Membrane</keyword>
<feature type="transmembrane region" description="Helical" evidence="6">
    <location>
        <begin position="423"/>
        <end position="443"/>
    </location>
</feature>
<evidence type="ECO:0000313" key="9">
    <source>
        <dbReference type="Proteomes" id="UP001597492"/>
    </source>
</evidence>
<dbReference type="InterPro" id="IPR020846">
    <property type="entry name" value="MFS_dom"/>
</dbReference>
<evidence type="ECO:0000256" key="6">
    <source>
        <dbReference type="SAM" id="Phobius"/>
    </source>
</evidence>
<dbReference type="Gene3D" id="1.20.1250.20">
    <property type="entry name" value="MFS general substrate transporter like domains"/>
    <property type="match status" value="1"/>
</dbReference>
<feature type="transmembrane region" description="Helical" evidence="6">
    <location>
        <begin position="237"/>
        <end position="256"/>
    </location>
</feature>
<reference evidence="9" key="1">
    <citation type="journal article" date="2019" name="Int. J. Syst. Evol. Microbiol.">
        <title>The Global Catalogue of Microorganisms (GCM) 10K type strain sequencing project: providing services to taxonomists for standard genome sequencing and annotation.</title>
        <authorList>
            <consortium name="The Broad Institute Genomics Platform"/>
            <consortium name="The Broad Institute Genome Sequencing Center for Infectious Disease"/>
            <person name="Wu L."/>
            <person name="Ma J."/>
        </authorList>
    </citation>
    <scope>NUCLEOTIDE SEQUENCE [LARGE SCALE GENOMIC DNA]</scope>
    <source>
        <strain evidence="9">TISTR 1514</strain>
    </source>
</reference>
<keyword evidence="9" id="KW-1185">Reference proteome</keyword>
<feature type="transmembrane region" description="Helical" evidence="6">
    <location>
        <begin position="277"/>
        <end position="299"/>
    </location>
</feature>
<organism evidence="8 9">
    <name type="scientific">Gulosibacter faecalis</name>
    <dbReference type="NCBI Taxonomy" id="272240"/>
    <lineage>
        <taxon>Bacteria</taxon>
        <taxon>Bacillati</taxon>
        <taxon>Actinomycetota</taxon>
        <taxon>Actinomycetes</taxon>
        <taxon>Micrococcales</taxon>
        <taxon>Microbacteriaceae</taxon>
        <taxon>Gulosibacter</taxon>
    </lineage>
</organism>
<feature type="transmembrane region" description="Helical" evidence="6">
    <location>
        <begin position="210"/>
        <end position="231"/>
    </location>
</feature>
<evidence type="ECO:0000313" key="8">
    <source>
        <dbReference type="EMBL" id="MFD2757209.1"/>
    </source>
</evidence>
<feature type="transmembrane region" description="Helical" evidence="6">
    <location>
        <begin position="88"/>
        <end position="106"/>
    </location>
</feature>
<gene>
    <name evidence="8" type="ORF">ACFSW7_02305</name>
</gene>
<evidence type="ECO:0000256" key="5">
    <source>
        <dbReference type="ARBA" id="ARBA00023136"/>
    </source>
</evidence>
<evidence type="ECO:0000259" key="7">
    <source>
        <dbReference type="PROSITE" id="PS50850"/>
    </source>
</evidence>
<dbReference type="Pfam" id="PF07690">
    <property type="entry name" value="MFS_1"/>
    <property type="match status" value="1"/>
</dbReference>
<keyword evidence="3 6" id="KW-0812">Transmembrane</keyword>
<dbReference type="PROSITE" id="PS50850">
    <property type="entry name" value="MFS"/>
    <property type="match status" value="1"/>
</dbReference>
<feature type="transmembrane region" description="Helical" evidence="6">
    <location>
        <begin position="350"/>
        <end position="369"/>
    </location>
</feature>
<keyword evidence="4 6" id="KW-1133">Transmembrane helix</keyword>
<dbReference type="RefSeq" id="WP_019619230.1">
    <property type="nucleotide sequence ID" value="NZ_JBHUNE010000002.1"/>
</dbReference>
<feature type="transmembrane region" description="Helical" evidence="6">
    <location>
        <begin position="145"/>
        <end position="167"/>
    </location>
</feature>
<dbReference type="PANTHER" id="PTHR42718">
    <property type="entry name" value="MAJOR FACILITATOR SUPERFAMILY MULTIDRUG TRANSPORTER MFSC"/>
    <property type="match status" value="1"/>
</dbReference>
<feature type="transmembrane region" description="Helical" evidence="6">
    <location>
        <begin position="21"/>
        <end position="39"/>
    </location>
</feature>
<name>A0ABW5UWD0_9MICO</name>
<accession>A0ABW5UWD0</accession>
<comment type="subcellular location">
    <subcellularLocation>
        <location evidence="1">Cell membrane</location>
        <topology evidence="1">Multi-pass membrane protein</topology>
    </subcellularLocation>
</comment>
<dbReference type="Proteomes" id="UP001597492">
    <property type="component" value="Unassembled WGS sequence"/>
</dbReference>
<dbReference type="Gene3D" id="1.20.1720.10">
    <property type="entry name" value="Multidrug resistance protein D"/>
    <property type="match status" value="1"/>
</dbReference>
<comment type="caution">
    <text evidence="8">The sequence shown here is derived from an EMBL/GenBank/DDBJ whole genome shotgun (WGS) entry which is preliminary data.</text>
</comment>
<dbReference type="PANTHER" id="PTHR42718:SF9">
    <property type="entry name" value="MAJOR FACILITATOR SUPERFAMILY MULTIDRUG TRANSPORTER MFSC"/>
    <property type="match status" value="1"/>
</dbReference>
<sequence length="490" mass="50657">MSRRPRGAAKPRASLGPLAGVVGLLAFVEFTSGVLQGYYTPMLTDIARHLDVHDADVNWLEGSQLMLSALVVPAFAKLGDMFGHKRMLLWSTAITALASLALPFAGSFGVFLVAWALQGFYVVWLPLEVAIIWSRTRGRDDASLLTARAAGILVATLEAGAIAGALLGGQLVDTLPLSIVLLVPALLVVACFFVIRFGVRESDLLTGGKLDLVGLVLVSLALIAFTGGLSLLRLGGVASPVAWGVVAVGLLLLVPFARYELRHPDPLIDVRMFRSPALAPVFLTAGLFGVSVLGAQAPLSTFARTDPELYGYGLGTTGFRTSLIIGLYLIAMIVGALLYSRVSRWITPRLTLVAAATLVGVGYLLFLPLHDTYAQVVSNMVVAGVGSGALVAALPAAAAAAAPPTQTGVATGLTNSVKTVGGAIASAIFGIALMQGASGVAATAEATAGTLAGYFTVWSVCGVTGLIAAVLLLFVPKTAFTDRAVPTPRP</sequence>